<dbReference type="GO" id="GO:0006260">
    <property type="term" value="P:DNA replication"/>
    <property type="evidence" value="ECO:0007669"/>
    <property type="project" value="UniProtKB-KW"/>
</dbReference>
<feature type="region of interest" description="Disordered" evidence="7">
    <location>
        <begin position="37"/>
        <end position="56"/>
    </location>
</feature>
<protein>
    <submittedName>
        <fullName evidence="8">Chromosome transmission fidelity protein 8</fullName>
    </submittedName>
</protein>
<evidence type="ECO:0000256" key="6">
    <source>
        <dbReference type="ARBA" id="ARBA00038447"/>
    </source>
</evidence>
<keyword evidence="5" id="KW-0131">Cell cycle</keyword>
<evidence type="ECO:0000256" key="2">
    <source>
        <dbReference type="ARBA" id="ARBA00022705"/>
    </source>
</evidence>
<keyword evidence="4" id="KW-0539">Nucleus</keyword>
<dbReference type="PANTHER" id="PTHR28605">
    <property type="entry name" value="CTF8, CHROMOSOME TRANSMISSION FIDELITY FACTOR 8 HOMOLOG (S. CEREVISIAE)"/>
    <property type="match status" value="1"/>
</dbReference>
<dbReference type="GO" id="GO:0031390">
    <property type="term" value="C:Ctf18 RFC-like complex"/>
    <property type="evidence" value="ECO:0007669"/>
    <property type="project" value="InterPro"/>
</dbReference>
<evidence type="ECO:0000256" key="3">
    <source>
        <dbReference type="ARBA" id="ARBA00023125"/>
    </source>
</evidence>
<proteinExistence type="inferred from homology"/>
<dbReference type="InterPro" id="IPR018607">
    <property type="entry name" value="Ctf8"/>
</dbReference>
<dbReference type="OrthoDB" id="121932at2759"/>
<evidence type="ECO:0000256" key="5">
    <source>
        <dbReference type="ARBA" id="ARBA00023306"/>
    </source>
</evidence>
<dbReference type="Proteomes" id="UP000799770">
    <property type="component" value="Unassembled WGS sequence"/>
</dbReference>
<dbReference type="GO" id="GO:0003677">
    <property type="term" value="F:DNA binding"/>
    <property type="evidence" value="ECO:0007669"/>
    <property type="project" value="UniProtKB-KW"/>
</dbReference>
<keyword evidence="9" id="KW-1185">Reference proteome</keyword>
<feature type="compositionally biased region" description="Pro residues" evidence="7">
    <location>
        <begin position="8"/>
        <end position="19"/>
    </location>
</feature>
<reference evidence="8" key="1">
    <citation type="journal article" date="2020" name="Stud. Mycol.">
        <title>101 Dothideomycetes genomes: a test case for predicting lifestyles and emergence of pathogens.</title>
        <authorList>
            <person name="Haridas S."/>
            <person name="Albert R."/>
            <person name="Binder M."/>
            <person name="Bloem J."/>
            <person name="Labutti K."/>
            <person name="Salamov A."/>
            <person name="Andreopoulos B."/>
            <person name="Baker S."/>
            <person name="Barry K."/>
            <person name="Bills G."/>
            <person name="Bluhm B."/>
            <person name="Cannon C."/>
            <person name="Castanera R."/>
            <person name="Culley D."/>
            <person name="Daum C."/>
            <person name="Ezra D."/>
            <person name="Gonzalez J."/>
            <person name="Henrissat B."/>
            <person name="Kuo A."/>
            <person name="Liang C."/>
            <person name="Lipzen A."/>
            <person name="Lutzoni F."/>
            <person name="Magnuson J."/>
            <person name="Mondo S."/>
            <person name="Nolan M."/>
            <person name="Ohm R."/>
            <person name="Pangilinan J."/>
            <person name="Park H.-J."/>
            <person name="Ramirez L."/>
            <person name="Alfaro M."/>
            <person name="Sun H."/>
            <person name="Tritt A."/>
            <person name="Yoshinaga Y."/>
            <person name="Zwiers L.-H."/>
            <person name="Turgeon B."/>
            <person name="Goodwin S."/>
            <person name="Spatafora J."/>
            <person name="Crous P."/>
            <person name="Grigoriev I."/>
        </authorList>
    </citation>
    <scope>NUCLEOTIDE SEQUENCE</scope>
    <source>
        <strain evidence="8">CBS 627.86</strain>
    </source>
</reference>
<dbReference type="AlphaFoldDB" id="A0A6A5ZDS9"/>
<keyword evidence="3" id="KW-0238">DNA-binding</keyword>
<feature type="region of interest" description="Disordered" evidence="7">
    <location>
        <begin position="1"/>
        <end position="23"/>
    </location>
</feature>
<evidence type="ECO:0000313" key="8">
    <source>
        <dbReference type="EMBL" id="KAF2116601.1"/>
    </source>
</evidence>
<name>A0A6A5ZDS9_9PLEO</name>
<organism evidence="8 9">
    <name type="scientific">Lophiotrema nucula</name>
    <dbReference type="NCBI Taxonomy" id="690887"/>
    <lineage>
        <taxon>Eukaryota</taxon>
        <taxon>Fungi</taxon>
        <taxon>Dikarya</taxon>
        <taxon>Ascomycota</taxon>
        <taxon>Pezizomycotina</taxon>
        <taxon>Dothideomycetes</taxon>
        <taxon>Pleosporomycetidae</taxon>
        <taxon>Pleosporales</taxon>
        <taxon>Lophiotremataceae</taxon>
        <taxon>Lophiotrema</taxon>
    </lineage>
</organism>
<evidence type="ECO:0000256" key="7">
    <source>
        <dbReference type="SAM" id="MobiDB-lite"/>
    </source>
</evidence>
<dbReference type="Pfam" id="PF09696">
    <property type="entry name" value="Ctf8"/>
    <property type="match status" value="1"/>
</dbReference>
<dbReference type="GO" id="GO:0007064">
    <property type="term" value="P:mitotic sister chromatid cohesion"/>
    <property type="evidence" value="ECO:0007669"/>
    <property type="project" value="InterPro"/>
</dbReference>
<accession>A0A6A5ZDS9</accession>
<gene>
    <name evidence="8" type="ORF">BDV96DRAFT_645026</name>
</gene>
<comment type="subcellular location">
    <subcellularLocation>
        <location evidence="1">Nucleus</location>
    </subcellularLocation>
</comment>
<dbReference type="PANTHER" id="PTHR28605:SF1">
    <property type="entry name" value="CHROMOSOME TRANSMISSION FIDELITY FACTOR 8"/>
    <property type="match status" value="1"/>
</dbReference>
<keyword evidence="2" id="KW-0235">DNA replication</keyword>
<evidence type="ECO:0000256" key="4">
    <source>
        <dbReference type="ARBA" id="ARBA00023242"/>
    </source>
</evidence>
<comment type="similarity">
    <text evidence="6">Belongs to the CTF8 family.</text>
</comment>
<dbReference type="EMBL" id="ML977320">
    <property type="protein sequence ID" value="KAF2116601.1"/>
    <property type="molecule type" value="Genomic_DNA"/>
</dbReference>
<sequence length="155" mass="17084">MPQIPLHLPTPPSQPPENPLPQLLRTPSGLAIIELQGTINTPPPSSSSSSSTTPVGKLVFPTYKPDVYGEDDTKWMKRVYFYVGENQRMTGEVKKLGKPFAVIRRRERGDADVVMEGVDVEGEGEGLVGEELEIAEIVRWKIVFAMRPEPVTGDA</sequence>
<evidence type="ECO:0000313" key="9">
    <source>
        <dbReference type="Proteomes" id="UP000799770"/>
    </source>
</evidence>
<evidence type="ECO:0000256" key="1">
    <source>
        <dbReference type="ARBA" id="ARBA00004123"/>
    </source>
</evidence>